<dbReference type="PANTHER" id="PTHR42743">
    <property type="entry name" value="AMINO-ACID AMINOTRANSFERASE"/>
    <property type="match status" value="1"/>
</dbReference>
<dbReference type="InterPro" id="IPR050571">
    <property type="entry name" value="Class-IV_PLP-Dep_Aminotrnsfr"/>
</dbReference>
<dbReference type="GO" id="GO:0008153">
    <property type="term" value="P:4-aminobenzoate biosynthetic process"/>
    <property type="evidence" value="ECO:0007669"/>
    <property type="project" value="TreeGrafter"/>
</dbReference>
<reference evidence="2 3" key="1">
    <citation type="submission" date="2020-07" db="EMBL/GenBank/DDBJ databases">
        <title>Sequencing the genomes of 1000 actinobacteria strains.</title>
        <authorList>
            <person name="Klenk H.-P."/>
        </authorList>
    </citation>
    <scope>NUCLEOTIDE SEQUENCE [LARGE SCALE GENOMIC DNA]</scope>
    <source>
        <strain evidence="2 3">DSM 45975</strain>
    </source>
</reference>
<dbReference type="PANTHER" id="PTHR42743:SF2">
    <property type="entry name" value="AMINODEOXYCHORISMATE LYASE"/>
    <property type="match status" value="1"/>
</dbReference>
<dbReference type="GO" id="GO:0005829">
    <property type="term" value="C:cytosol"/>
    <property type="evidence" value="ECO:0007669"/>
    <property type="project" value="TreeGrafter"/>
</dbReference>
<keyword evidence="3" id="KW-1185">Reference proteome</keyword>
<name>A0A839DXG4_9PSEU</name>
<dbReference type="InterPro" id="IPR043131">
    <property type="entry name" value="BCAT-like_N"/>
</dbReference>
<proteinExistence type="inferred from homology"/>
<dbReference type="NCBIfam" id="NF006734">
    <property type="entry name" value="PRK09266.1"/>
    <property type="match status" value="1"/>
</dbReference>
<sequence length="265" mass="29152">MAPIAVEIDGAAPAPEQVHAALARNDGHFTSMQVHDGTVRGFELHLRRLTHSSHELFGHQVDPERVRALLRHALRTAPSEVSVRINVFPTQGDDNEAAEPDVMVAVSPPVSGVAAPPWQVRTTAYERELAHIKHVGFFGVLHQRRLAHAAGYDDPLFVDRHGRVSEGAIWNVCFWDGEEFVFPEAAVLPGITMQILVDELARDGVPVTTRSVAVDDLVGFRAALATYSSCPAQPISRIDEVELPDHQQSSELLTATWHRTAPERI</sequence>
<evidence type="ECO:0000313" key="2">
    <source>
        <dbReference type="EMBL" id="MBA8824916.1"/>
    </source>
</evidence>
<dbReference type="SUPFAM" id="SSF56752">
    <property type="entry name" value="D-aminoacid aminotransferase-like PLP-dependent enzymes"/>
    <property type="match status" value="1"/>
</dbReference>
<comment type="similarity">
    <text evidence="1">Belongs to the class-IV pyridoxal-phosphate-dependent aminotransferase family.</text>
</comment>
<dbReference type="AlphaFoldDB" id="A0A839DXG4"/>
<dbReference type="Gene3D" id="3.20.10.10">
    <property type="entry name" value="D-amino Acid Aminotransferase, subunit A, domain 2"/>
    <property type="match status" value="1"/>
</dbReference>
<dbReference type="RefSeq" id="WP_182544097.1">
    <property type="nucleotide sequence ID" value="NZ_JACGWZ010000002.1"/>
</dbReference>
<comment type="caution">
    <text evidence="2">The sequence shown here is derived from an EMBL/GenBank/DDBJ whole genome shotgun (WGS) entry which is preliminary data.</text>
</comment>
<dbReference type="InterPro" id="IPR043132">
    <property type="entry name" value="BCAT-like_C"/>
</dbReference>
<gene>
    <name evidence="2" type="ORF">FHX42_002263</name>
</gene>
<dbReference type="InterPro" id="IPR036038">
    <property type="entry name" value="Aminotransferase-like"/>
</dbReference>
<dbReference type="EMBL" id="JACGWZ010000002">
    <property type="protein sequence ID" value="MBA8824916.1"/>
    <property type="molecule type" value="Genomic_DNA"/>
</dbReference>
<protein>
    <submittedName>
        <fullName evidence="2">Branched-subunit amino acid aminotransferase/4-amino-4-deoxychorismate lyase</fullName>
    </submittedName>
</protein>
<accession>A0A839DXG4</accession>
<dbReference type="InterPro" id="IPR001544">
    <property type="entry name" value="Aminotrans_IV"/>
</dbReference>
<dbReference type="GO" id="GO:0008696">
    <property type="term" value="F:4-amino-4-deoxychorismate lyase activity"/>
    <property type="evidence" value="ECO:0007669"/>
    <property type="project" value="TreeGrafter"/>
</dbReference>
<dbReference type="Gene3D" id="3.30.470.10">
    <property type="match status" value="1"/>
</dbReference>
<evidence type="ECO:0000256" key="1">
    <source>
        <dbReference type="ARBA" id="ARBA00009320"/>
    </source>
</evidence>
<organism evidence="2 3">
    <name type="scientific">Halosaccharopolyspora lacisalsi</name>
    <dbReference type="NCBI Taxonomy" id="1000566"/>
    <lineage>
        <taxon>Bacteria</taxon>
        <taxon>Bacillati</taxon>
        <taxon>Actinomycetota</taxon>
        <taxon>Actinomycetes</taxon>
        <taxon>Pseudonocardiales</taxon>
        <taxon>Pseudonocardiaceae</taxon>
        <taxon>Halosaccharopolyspora</taxon>
    </lineage>
</organism>
<dbReference type="Proteomes" id="UP000569329">
    <property type="component" value="Unassembled WGS sequence"/>
</dbReference>
<dbReference type="GO" id="GO:0008483">
    <property type="term" value="F:transaminase activity"/>
    <property type="evidence" value="ECO:0007669"/>
    <property type="project" value="UniProtKB-KW"/>
</dbReference>
<keyword evidence="2" id="KW-0808">Transferase</keyword>
<dbReference type="Pfam" id="PF01063">
    <property type="entry name" value="Aminotran_4"/>
    <property type="match status" value="1"/>
</dbReference>
<keyword evidence="2" id="KW-0032">Aminotransferase</keyword>
<keyword evidence="2" id="KW-0456">Lyase</keyword>
<evidence type="ECO:0000313" key="3">
    <source>
        <dbReference type="Proteomes" id="UP000569329"/>
    </source>
</evidence>